<evidence type="ECO:0000256" key="1">
    <source>
        <dbReference type="SAM" id="Phobius"/>
    </source>
</evidence>
<name>A0A1I5XYL6_9RHOB</name>
<feature type="transmembrane region" description="Helical" evidence="1">
    <location>
        <begin position="68"/>
        <end position="90"/>
    </location>
</feature>
<keyword evidence="1" id="KW-1133">Transmembrane helix</keyword>
<evidence type="ECO:0000313" key="2">
    <source>
        <dbReference type="EMBL" id="SFQ37035.1"/>
    </source>
</evidence>
<dbReference type="RefSeq" id="WP_139218683.1">
    <property type="nucleotide sequence ID" value="NZ_FOXV01000004.1"/>
</dbReference>
<dbReference type="Proteomes" id="UP000243106">
    <property type="component" value="Unassembled WGS sequence"/>
</dbReference>
<dbReference type="EMBL" id="FOXV01000004">
    <property type="protein sequence ID" value="SFQ37035.1"/>
    <property type="molecule type" value="Genomic_DNA"/>
</dbReference>
<evidence type="ECO:0000313" key="3">
    <source>
        <dbReference type="Proteomes" id="UP000243106"/>
    </source>
</evidence>
<reference evidence="3" key="1">
    <citation type="submission" date="2016-10" db="EMBL/GenBank/DDBJ databases">
        <authorList>
            <person name="Varghese N."/>
            <person name="Submissions S."/>
        </authorList>
    </citation>
    <scope>NUCLEOTIDE SEQUENCE [LARGE SCALE GENOMIC DNA]</scope>
    <source>
        <strain evidence="3">JCM 10271</strain>
    </source>
</reference>
<organism evidence="2 3">
    <name type="scientific">Roseivivax halotolerans</name>
    <dbReference type="NCBI Taxonomy" id="93684"/>
    <lineage>
        <taxon>Bacteria</taxon>
        <taxon>Pseudomonadati</taxon>
        <taxon>Pseudomonadota</taxon>
        <taxon>Alphaproteobacteria</taxon>
        <taxon>Rhodobacterales</taxon>
        <taxon>Roseobacteraceae</taxon>
        <taxon>Roseivivax</taxon>
    </lineage>
</organism>
<feature type="transmembrane region" description="Helical" evidence="1">
    <location>
        <begin position="126"/>
        <end position="147"/>
    </location>
</feature>
<protein>
    <recommendedName>
        <fullName evidence="4">DUF4386 domain-containing protein</fullName>
    </recommendedName>
</protein>
<dbReference type="STRING" id="93684.SAMN05421853_104224"/>
<feature type="transmembrane region" description="Helical" evidence="1">
    <location>
        <begin position="97"/>
        <end position="120"/>
    </location>
</feature>
<keyword evidence="1" id="KW-0812">Transmembrane</keyword>
<evidence type="ECO:0008006" key="4">
    <source>
        <dbReference type="Google" id="ProtNLM"/>
    </source>
</evidence>
<keyword evidence="3" id="KW-1185">Reference proteome</keyword>
<dbReference type="AlphaFoldDB" id="A0A1I5XYL6"/>
<accession>A0A1I5XYL6</accession>
<proteinExistence type="predicted"/>
<dbReference type="InterPro" id="IPR025495">
    <property type="entry name" value="DUF4386"/>
</dbReference>
<feature type="transmembrane region" description="Helical" evidence="1">
    <location>
        <begin position="37"/>
        <end position="56"/>
    </location>
</feature>
<feature type="transmembrane region" description="Helical" evidence="1">
    <location>
        <begin position="6"/>
        <end position="30"/>
    </location>
</feature>
<gene>
    <name evidence="2" type="ORF">SAMN05421853_104224</name>
</gene>
<keyword evidence="1" id="KW-0472">Membrane</keyword>
<dbReference type="Pfam" id="PF14329">
    <property type="entry name" value="DUF4386"/>
    <property type="match status" value="1"/>
</dbReference>
<sequence length="154" mass="15939">MVGADITVALLFYRLLAPVSAGLSLAAMVFRLMQAATIAVGLILLAGIPTSLTSGADVQAATLLTLHGIAYDTGLALFAVNCWLMGWLLWQAGGVPRVIAAGIALSGGVYMAGSLARLAAPDLLPLIQPAYLVPLLAETGLCLWLLITGRVRAR</sequence>